<proteinExistence type="predicted"/>
<comment type="caution">
    <text evidence="1">The sequence shown here is derived from an EMBL/GenBank/DDBJ whole genome shotgun (WGS) entry which is preliminary data.</text>
</comment>
<name>A0A271LWJ9_9HYPH</name>
<keyword evidence="2" id="KW-1185">Reference proteome</keyword>
<dbReference type="EMBL" id="NPKJ01000015">
    <property type="protein sequence ID" value="PAQ11710.1"/>
    <property type="molecule type" value="Genomic_DNA"/>
</dbReference>
<accession>A0A271LWJ9</accession>
<gene>
    <name evidence="1" type="ORF">CIT26_03325</name>
</gene>
<organism evidence="1 2">
    <name type="scientific">Mesorhizobium temperatum</name>
    <dbReference type="NCBI Taxonomy" id="241416"/>
    <lineage>
        <taxon>Bacteria</taxon>
        <taxon>Pseudomonadati</taxon>
        <taxon>Pseudomonadota</taxon>
        <taxon>Alphaproteobacteria</taxon>
        <taxon>Hyphomicrobiales</taxon>
        <taxon>Phyllobacteriaceae</taxon>
        <taxon>Mesorhizobium</taxon>
    </lineage>
</organism>
<sequence length="144" mass="16486">MRLGRAILIFIMSLWRMTPVPILDFMTGNPITGVLQRGDRGRRYQSILNGLTPTELQGVRTALDAKISGDDIHTAGWMPGSNWLNTPFWPIYAGPAQRDFSWAGLMFGLLVWEAFERHPGDWLTGKFEINGVDIGSRTYWRRRY</sequence>
<dbReference type="Proteomes" id="UP000216442">
    <property type="component" value="Unassembled WGS sequence"/>
</dbReference>
<evidence type="ECO:0000313" key="2">
    <source>
        <dbReference type="Proteomes" id="UP000216442"/>
    </source>
</evidence>
<protein>
    <submittedName>
        <fullName evidence="1">Uncharacterized protein</fullName>
    </submittedName>
</protein>
<reference evidence="1 2" key="1">
    <citation type="submission" date="2017-08" db="EMBL/GenBank/DDBJ databases">
        <title>Mesorhizobium wenxinae sp. nov., a novel rhizobial species isolated from root nodules of chickpea (Cicer arietinum L.).</title>
        <authorList>
            <person name="Zhang J."/>
        </authorList>
    </citation>
    <scope>NUCLEOTIDE SEQUENCE [LARGE SCALE GENOMIC DNA]</scope>
    <source>
        <strain evidence="1 2">SDW018</strain>
    </source>
</reference>
<dbReference type="AlphaFoldDB" id="A0A271LWJ9"/>
<evidence type="ECO:0000313" key="1">
    <source>
        <dbReference type="EMBL" id="PAQ11710.1"/>
    </source>
</evidence>